<dbReference type="GO" id="GO:0030971">
    <property type="term" value="F:receptor tyrosine kinase binding"/>
    <property type="evidence" value="ECO:0007669"/>
    <property type="project" value="InterPro"/>
</dbReference>
<dbReference type="GO" id="GO:0007399">
    <property type="term" value="P:nervous system development"/>
    <property type="evidence" value="ECO:0007669"/>
    <property type="project" value="UniProtKB-ARBA"/>
</dbReference>
<feature type="region of interest" description="Disordered" evidence="8">
    <location>
        <begin position="98"/>
        <end position="150"/>
    </location>
</feature>
<dbReference type="PANTHER" id="PTHR12173">
    <property type="entry name" value="GDNF SUBFAMILY OF TGF-BETA FAMILY"/>
    <property type="match status" value="1"/>
</dbReference>
<feature type="domain" description="TGF-beta family profile" evidence="9">
    <location>
        <begin position="286"/>
        <end position="409"/>
    </location>
</feature>
<feature type="region of interest" description="Disordered" evidence="8">
    <location>
        <begin position="50"/>
        <end position="78"/>
    </location>
</feature>
<dbReference type="GO" id="GO:0005576">
    <property type="term" value="C:extracellular region"/>
    <property type="evidence" value="ECO:0007669"/>
    <property type="project" value="UniProtKB-SubCell"/>
</dbReference>
<feature type="region of interest" description="Disordered" evidence="8">
    <location>
        <begin position="234"/>
        <end position="259"/>
    </location>
</feature>
<evidence type="ECO:0000259" key="9">
    <source>
        <dbReference type="PROSITE" id="PS51362"/>
    </source>
</evidence>
<name>A0A6J0SVK9_9SAUR</name>
<dbReference type="GO" id="GO:0030116">
    <property type="term" value="F:glial cell-derived neurotrophic factor receptor binding"/>
    <property type="evidence" value="ECO:0007669"/>
    <property type="project" value="InterPro"/>
</dbReference>
<dbReference type="SUPFAM" id="SSF57501">
    <property type="entry name" value="Cystine-knot cytokines"/>
    <property type="match status" value="1"/>
</dbReference>
<dbReference type="GeneID" id="110073733"/>
<dbReference type="InterPro" id="IPR029034">
    <property type="entry name" value="Cystine-knot_cytokine"/>
</dbReference>
<evidence type="ECO:0000256" key="2">
    <source>
        <dbReference type="ARBA" id="ARBA00009832"/>
    </source>
</evidence>
<evidence type="ECO:0000256" key="7">
    <source>
        <dbReference type="RuleBase" id="RU000354"/>
    </source>
</evidence>
<dbReference type="CDD" id="cd19381">
    <property type="entry name" value="TGF_beta_Artemin"/>
    <property type="match status" value="1"/>
</dbReference>
<evidence type="ECO:0000256" key="3">
    <source>
        <dbReference type="ARBA" id="ARBA00022525"/>
    </source>
</evidence>
<comment type="similarity">
    <text evidence="2">Belongs to the TGF-beta family. GDNF subfamily.</text>
</comment>
<keyword evidence="5 7" id="KW-0339">Growth factor</keyword>
<dbReference type="InterPro" id="IPR001839">
    <property type="entry name" value="TGF-b_C"/>
</dbReference>
<evidence type="ECO:0000256" key="4">
    <source>
        <dbReference type="ARBA" id="ARBA00022729"/>
    </source>
</evidence>
<evidence type="ECO:0000256" key="5">
    <source>
        <dbReference type="ARBA" id="ARBA00023030"/>
    </source>
</evidence>
<feature type="region of interest" description="Disordered" evidence="8">
    <location>
        <begin position="185"/>
        <end position="204"/>
    </location>
</feature>
<dbReference type="SMART" id="SM00204">
    <property type="entry name" value="TGFB"/>
    <property type="match status" value="1"/>
</dbReference>
<feature type="compositionally biased region" description="Pro residues" evidence="8">
    <location>
        <begin position="121"/>
        <end position="131"/>
    </location>
</feature>
<feature type="region of interest" description="Disordered" evidence="8">
    <location>
        <begin position="287"/>
        <end position="310"/>
    </location>
</feature>
<dbReference type="GO" id="GO:0008083">
    <property type="term" value="F:growth factor activity"/>
    <property type="evidence" value="ECO:0007669"/>
    <property type="project" value="UniProtKB-KW"/>
</dbReference>
<dbReference type="AlphaFoldDB" id="A0A6J0SVK9"/>
<feature type="compositionally biased region" description="Basic residues" evidence="8">
    <location>
        <begin position="296"/>
        <end position="310"/>
    </location>
</feature>
<feature type="compositionally biased region" description="Low complexity" evidence="8">
    <location>
        <begin position="237"/>
        <end position="247"/>
    </location>
</feature>
<feature type="compositionally biased region" description="Polar residues" evidence="8">
    <location>
        <begin position="192"/>
        <end position="204"/>
    </location>
</feature>
<evidence type="ECO:0000256" key="8">
    <source>
        <dbReference type="SAM" id="MobiDB-lite"/>
    </source>
</evidence>
<gene>
    <name evidence="11" type="primary">ARTN</name>
</gene>
<evidence type="ECO:0000256" key="6">
    <source>
        <dbReference type="ARBA" id="ARBA00023157"/>
    </source>
</evidence>
<reference evidence="11" key="1">
    <citation type="submission" date="2025-08" db="UniProtKB">
        <authorList>
            <consortium name="RefSeq"/>
        </authorList>
    </citation>
    <scope>IDENTIFICATION</scope>
</reference>
<accession>A0A6J0SVK9</accession>
<dbReference type="CTD" id="9048"/>
<keyword evidence="3" id="KW-0964">Secreted</keyword>
<dbReference type="PROSITE" id="PS51362">
    <property type="entry name" value="TGF_BETA_2"/>
    <property type="match status" value="1"/>
</dbReference>
<protein>
    <submittedName>
        <fullName evidence="11">Artemin isoform X1</fullName>
    </submittedName>
</protein>
<sequence>MEPVLFSLPEAACPRVLPAAGPSPAADGGGCYCAPPWLLPLPRAVSPARRGWGSLDRGCPPDSDQDLVSRSNPIFPRRGALSQPGTCWPCGRREYRAPEGAIPAGPGHGPRGRLSARASEEPPPPPPPPPGGSGFDALEGPVPGGRGRRFPARILGAWSRQSCAQQEAPSLPRRSARMEWRVEGPRHRADRSSSTYRNPPVQQVQHRERGFWNAITLLSLFAGAVMATPQTWHHNQTLGSTSGSLGTASPAPVEENSREAPSQSAWSYWLGENVTIHELSALELLRAQRSPSSSSKARKGSRKAGRGSRGRNCRLHSLMVKVRDLGLGFESDEIVKFKYCSGSCQHARTNYDLTLSSLLQKHAIVPGPHDRPSSHPCCRPTKYEDFSFMDVRHAWKTVSQILAAECGCVG</sequence>
<keyword evidence="6" id="KW-1015">Disulfide bond</keyword>
<comment type="subcellular location">
    <subcellularLocation>
        <location evidence="1">Secreted</location>
    </subcellularLocation>
</comment>
<dbReference type="PANTHER" id="PTHR12173:SF9">
    <property type="entry name" value="ARTEMIN"/>
    <property type="match status" value="1"/>
</dbReference>
<dbReference type="Pfam" id="PF00019">
    <property type="entry name" value="TGF_beta"/>
    <property type="match status" value="1"/>
</dbReference>
<dbReference type="InterPro" id="IPR043401">
    <property type="entry name" value="GDNF_fam"/>
</dbReference>
<dbReference type="RefSeq" id="XP_020638895.2">
    <property type="nucleotide sequence ID" value="XM_020783236.2"/>
</dbReference>
<keyword evidence="4" id="KW-0732">Signal</keyword>
<evidence type="ECO:0000256" key="1">
    <source>
        <dbReference type="ARBA" id="ARBA00004613"/>
    </source>
</evidence>
<dbReference type="Gene3D" id="2.10.90.10">
    <property type="entry name" value="Cystine-knot cytokines"/>
    <property type="match status" value="1"/>
</dbReference>
<dbReference type="Proteomes" id="UP001652642">
    <property type="component" value="Chromosome 4"/>
</dbReference>
<proteinExistence type="inferred from homology"/>
<evidence type="ECO:0000313" key="11">
    <source>
        <dbReference type="RefSeq" id="XP_020638895.2"/>
    </source>
</evidence>
<organism evidence="10 11">
    <name type="scientific">Pogona vitticeps</name>
    <name type="common">central bearded dragon</name>
    <dbReference type="NCBI Taxonomy" id="103695"/>
    <lineage>
        <taxon>Eukaryota</taxon>
        <taxon>Metazoa</taxon>
        <taxon>Chordata</taxon>
        <taxon>Craniata</taxon>
        <taxon>Vertebrata</taxon>
        <taxon>Euteleostomi</taxon>
        <taxon>Lepidosauria</taxon>
        <taxon>Squamata</taxon>
        <taxon>Bifurcata</taxon>
        <taxon>Unidentata</taxon>
        <taxon>Episquamata</taxon>
        <taxon>Toxicofera</taxon>
        <taxon>Iguania</taxon>
        <taxon>Acrodonta</taxon>
        <taxon>Agamidae</taxon>
        <taxon>Amphibolurinae</taxon>
        <taxon>Pogona</taxon>
    </lineage>
</organism>
<evidence type="ECO:0000313" key="10">
    <source>
        <dbReference type="Proteomes" id="UP001652642"/>
    </source>
</evidence>
<keyword evidence="10" id="KW-1185">Reference proteome</keyword>